<comment type="subcellular location">
    <subcellularLocation>
        <location evidence="1">Cell inner membrane</location>
        <topology evidence="1">Multi-pass membrane protein</topology>
    </subcellularLocation>
    <subcellularLocation>
        <location evidence="12">Membrane</location>
        <topology evidence="12">Multi-pass membrane protein</topology>
    </subcellularLocation>
</comment>
<evidence type="ECO:0000256" key="6">
    <source>
        <dbReference type="ARBA" id="ARBA00022519"/>
    </source>
</evidence>
<evidence type="ECO:0000256" key="4">
    <source>
        <dbReference type="ARBA" id="ARBA00022448"/>
    </source>
</evidence>
<comment type="subunit">
    <text evidence="2">The accessory proteins ExbB and ExbD seem to form a complex with TonB.</text>
</comment>
<keyword evidence="5" id="KW-1003">Cell membrane</keyword>
<dbReference type="Pfam" id="PF01618">
    <property type="entry name" value="MotA_ExbB"/>
    <property type="match status" value="1"/>
</dbReference>
<dbReference type="InterPro" id="IPR002898">
    <property type="entry name" value="MotA_ExbB_proton_chnl"/>
</dbReference>
<dbReference type="GO" id="GO:0005886">
    <property type="term" value="C:plasma membrane"/>
    <property type="evidence" value="ECO:0007669"/>
    <property type="project" value="UniProtKB-SubCell"/>
</dbReference>
<evidence type="ECO:0000256" key="13">
    <source>
        <dbReference type="SAM" id="Phobius"/>
    </source>
</evidence>
<evidence type="ECO:0000256" key="2">
    <source>
        <dbReference type="ARBA" id="ARBA00011471"/>
    </source>
</evidence>
<feature type="domain" description="MotA/TolQ/ExbB proton channel" evidence="14">
    <location>
        <begin position="115"/>
        <end position="223"/>
    </location>
</feature>
<accession>A0A7Z7MW46</accession>
<dbReference type="PANTHER" id="PTHR30625:SF14">
    <property type="entry name" value="BIOPOLYMER TRANSPORT PROTEIN EXBB"/>
    <property type="match status" value="1"/>
</dbReference>
<evidence type="ECO:0000256" key="11">
    <source>
        <dbReference type="ARBA" id="ARBA00024816"/>
    </source>
</evidence>
<evidence type="ECO:0000256" key="7">
    <source>
        <dbReference type="ARBA" id="ARBA00022692"/>
    </source>
</evidence>
<dbReference type="AlphaFoldDB" id="A0A7Z7MW46"/>
<evidence type="ECO:0000256" key="3">
    <source>
        <dbReference type="ARBA" id="ARBA00022093"/>
    </source>
</evidence>
<reference evidence="15" key="1">
    <citation type="submission" date="2017-03" db="EMBL/GenBank/DDBJ databases">
        <authorList>
            <consortium name="AG Boll"/>
        </authorList>
    </citation>
    <scope>NUCLEOTIDE SEQUENCE [LARGE SCALE GENOMIC DNA]</scope>
    <source>
        <strain evidence="15">Chol</strain>
    </source>
</reference>
<comment type="similarity">
    <text evidence="12">Belongs to the exbB/tolQ family.</text>
</comment>
<dbReference type="EMBL" id="LT837803">
    <property type="protein sequence ID" value="SMB31140.1"/>
    <property type="molecule type" value="Genomic_DNA"/>
</dbReference>
<feature type="transmembrane region" description="Helical" evidence="13">
    <location>
        <begin position="23"/>
        <end position="43"/>
    </location>
</feature>
<evidence type="ECO:0000256" key="5">
    <source>
        <dbReference type="ARBA" id="ARBA00022475"/>
    </source>
</evidence>
<evidence type="ECO:0000313" key="15">
    <source>
        <dbReference type="EMBL" id="SMB31140.1"/>
    </source>
</evidence>
<feature type="transmembrane region" description="Helical" evidence="13">
    <location>
        <begin position="191"/>
        <end position="212"/>
    </location>
</feature>
<dbReference type="OrthoDB" id="9805133at2"/>
<evidence type="ECO:0000256" key="1">
    <source>
        <dbReference type="ARBA" id="ARBA00004429"/>
    </source>
</evidence>
<proteinExistence type="inferred from homology"/>
<evidence type="ECO:0000259" key="14">
    <source>
        <dbReference type="Pfam" id="PF01618"/>
    </source>
</evidence>
<dbReference type="PANTHER" id="PTHR30625">
    <property type="entry name" value="PROTEIN TOLQ"/>
    <property type="match status" value="1"/>
</dbReference>
<dbReference type="Proteomes" id="UP000242886">
    <property type="component" value="Chromosome SDENCHOL"/>
</dbReference>
<keyword evidence="16" id="KW-1185">Reference proteome</keyword>
<organism evidence="15 16">
    <name type="scientific">Sterolibacterium denitrificans</name>
    <dbReference type="NCBI Taxonomy" id="157592"/>
    <lineage>
        <taxon>Bacteria</taxon>
        <taxon>Pseudomonadati</taxon>
        <taxon>Pseudomonadota</taxon>
        <taxon>Betaproteobacteria</taxon>
        <taxon>Nitrosomonadales</taxon>
        <taxon>Sterolibacteriaceae</taxon>
        <taxon>Sterolibacterium</taxon>
    </lineage>
</organism>
<gene>
    <name evidence="15" type="ORF">SDENCHOL_21094</name>
</gene>
<keyword evidence="4 12" id="KW-0813">Transport</keyword>
<keyword evidence="9 13" id="KW-1133">Transmembrane helix</keyword>
<evidence type="ECO:0000256" key="12">
    <source>
        <dbReference type="RuleBase" id="RU004057"/>
    </source>
</evidence>
<comment type="function">
    <text evidence="11">Involved in the TonB-dependent energy-dependent transport of various receptor-bound substrates. Protects ExbD from proteolytic degradation and functionally stabilizes TonB.</text>
</comment>
<keyword evidence="10 13" id="KW-0472">Membrane</keyword>
<keyword evidence="7 13" id="KW-0812">Transmembrane</keyword>
<evidence type="ECO:0000256" key="10">
    <source>
        <dbReference type="ARBA" id="ARBA00023136"/>
    </source>
</evidence>
<evidence type="ECO:0000256" key="8">
    <source>
        <dbReference type="ARBA" id="ARBA00022927"/>
    </source>
</evidence>
<protein>
    <recommendedName>
        <fullName evidence="3">Biopolymer transport protein ExbB</fullName>
    </recommendedName>
</protein>
<dbReference type="RefSeq" id="WP_083522846.1">
    <property type="nucleotide sequence ID" value="NZ_LFZK01000001.1"/>
</dbReference>
<name>A0A7Z7MW46_9PROT</name>
<evidence type="ECO:0000256" key="9">
    <source>
        <dbReference type="ARBA" id="ARBA00022989"/>
    </source>
</evidence>
<feature type="transmembrane region" description="Helical" evidence="13">
    <location>
        <begin position="146"/>
        <end position="171"/>
    </location>
</feature>
<dbReference type="InterPro" id="IPR050790">
    <property type="entry name" value="ExbB/TolQ_transport"/>
</dbReference>
<keyword evidence="6" id="KW-0997">Cell inner membrane</keyword>
<dbReference type="GO" id="GO:0017038">
    <property type="term" value="P:protein import"/>
    <property type="evidence" value="ECO:0007669"/>
    <property type="project" value="TreeGrafter"/>
</dbReference>
<sequence>METTSNSLSSLGFGHFLAQADGISSFILLIMLVMSVGTWYLIIAKGLRLFFAQHRSKIFLKDFWGAASLDAVARQLRETGVTEPFSHLVHHGFTAVEQHCAAGCDDCEGKKPRGLIDAGTPDEFLTRALKRAIAQDKARMEHGQTFLATVASSAPFIGLFGTVWGIYHALLAIGMSGRSSLDQVAGPVGEALIMTALGLAVAIPAAVAYNAFARASRNTLAELNSFAHDVFTFLATGFKSGPTNAAENVMATSDRIIARYRNSDEATPAPSAAPIKSAAAA</sequence>
<keyword evidence="8 12" id="KW-0653">Protein transport</keyword>
<evidence type="ECO:0000313" key="16">
    <source>
        <dbReference type="Proteomes" id="UP000242886"/>
    </source>
</evidence>